<dbReference type="NCBIfam" id="TIGR02322">
    <property type="entry name" value="phosphon_PhnN"/>
    <property type="match status" value="1"/>
</dbReference>
<dbReference type="GO" id="GO:0033863">
    <property type="term" value="F:ribose 1,5-bisphosphate phosphokinase activity"/>
    <property type="evidence" value="ECO:0007669"/>
    <property type="project" value="UniProtKB-UniRule"/>
</dbReference>
<organism evidence="8 9">
    <name type="scientific">Pseudomonas xantholysinigenes</name>
    <dbReference type="NCBI Taxonomy" id="2745490"/>
    <lineage>
        <taxon>Bacteria</taxon>
        <taxon>Pseudomonadati</taxon>
        <taxon>Pseudomonadota</taxon>
        <taxon>Gammaproteobacteria</taxon>
        <taxon>Pseudomonadales</taxon>
        <taxon>Pseudomonadaceae</taxon>
        <taxon>Pseudomonas</taxon>
    </lineage>
</organism>
<dbReference type="GO" id="GO:0005524">
    <property type="term" value="F:ATP binding"/>
    <property type="evidence" value="ECO:0007669"/>
    <property type="project" value="UniProtKB-KW"/>
</dbReference>
<feature type="binding site" evidence="6">
    <location>
        <begin position="20"/>
        <end position="27"/>
    </location>
    <ligand>
        <name>ATP</name>
        <dbReference type="ChEBI" id="CHEBI:30616"/>
    </ligand>
</feature>
<evidence type="ECO:0000256" key="6">
    <source>
        <dbReference type="HAMAP-Rule" id="MF_00836"/>
    </source>
</evidence>
<dbReference type="PANTHER" id="PTHR23117">
    <property type="entry name" value="GUANYLATE KINASE-RELATED"/>
    <property type="match status" value="1"/>
</dbReference>
<comment type="similarity">
    <text evidence="6">Belongs to the ribose 1,5-bisphosphokinase family.</text>
</comment>
<evidence type="ECO:0000256" key="3">
    <source>
        <dbReference type="ARBA" id="ARBA00022679"/>
    </source>
</evidence>
<dbReference type="PANTHER" id="PTHR23117:SF8">
    <property type="entry name" value="RIBOSE 1,5-BISPHOSPHATE PHOSPHOKINASE PHNN"/>
    <property type="match status" value="1"/>
</dbReference>
<dbReference type="HAMAP" id="MF_00836">
    <property type="entry name" value="PhnN"/>
    <property type="match status" value="1"/>
</dbReference>
<dbReference type="KEGG" id="pxn:HU772_017405"/>
<dbReference type="GO" id="GO:0005829">
    <property type="term" value="C:cytosol"/>
    <property type="evidence" value="ECO:0007669"/>
    <property type="project" value="TreeGrafter"/>
</dbReference>
<dbReference type="RefSeq" id="WP_186660912.1">
    <property type="nucleotide sequence ID" value="NZ_CP077095.1"/>
</dbReference>
<accession>A0A9E6PUS1</accession>
<dbReference type="PROSITE" id="PS50052">
    <property type="entry name" value="GUANYLATE_KINASE_2"/>
    <property type="match status" value="1"/>
</dbReference>
<dbReference type="GO" id="GO:0006015">
    <property type="term" value="P:5-phosphoribose 1-diphosphate biosynthetic process"/>
    <property type="evidence" value="ECO:0007669"/>
    <property type="project" value="UniProtKB-UniRule"/>
</dbReference>
<dbReference type="EC" id="2.7.4.23" evidence="6"/>
<feature type="domain" description="Guanylate kinase-like" evidence="7">
    <location>
        <begin position="13"/>
        <end position="188"/>
    </location>
</feature>
<dbReference type="Pfam" id="PF00625">
    <property type="entry name" value="Guanylate_kin"/>
    <property type="match status" value="1"/>
</dbReference>
<keyword evidence="9" id="KW-1185">Reference proteome</keyword>
<dbReference type="AlphaFoldDB" id="A0A9E6PUS1"/>
<keyword evidence="3 6" id="KW-0808">Transferase</keyword>
<name>A0A9E6PUS1_9PSED</name>
<proteinExistence type="inferred from homology"/>
<dbReference type="SUPFAM" id="SSF52540">
    <property type="entry name" value="P-loop containing nucleoside triphosphate hydrolases"/>
    <property type="match status" value="1"/>
</dbReference>
<dbReference type="InterPro" id="IPR008145">
    <property type="entry name" value="GK/Ca_channel_bsu"/>
</dbReference>
<dbReference type="Proteomes" id="UP000633418">
    <property type="component" value="Chromosome"/>
</dbReference>
<evidence type="ECO:0000313" key="8">
    <source>
        <dbReference type="EMBL" id="QXI37113.1"/>
    </source>
</evidence>
<reference evidence="8 9" key="2">
    <citation type="journal article" date="2021" name="Microorganisms">
        <title>The Ever-Expanding Pseudomonas Genus: Description of 43 New Species and Partition of the Pseudomonas putida Group.</title>
        <authorList>
            <person name="Girard L."/>
            <person name="Lood C."/>
            <person name="Hofte M."/>
            <person name="Vandamme P."/>
            <person name="Rokni-Zadeh H."/>
            <person name="van Noort V."/>
            <person name="Lavigne R."/>
            <person name="De Mot R."/>
        </authorList>
    </citation>
    <scope>NUCLEOTIDE SEQUENCE [LARGE SCALE GENOMIC DNA]</scope>
    <source>
        <strain evidence="8 9">RW9S1A</strain>
    </source>
</reference>
<dbReference type="GO" id="GO:0019634">
    <property type="term" value="P:organic phosphonate metabolic process"/>
    <property type="evidence" value="ECO:0007669"/>
    <property type="project" value="UniProtKB-UniRule"/>
</dbReference>
<evidence type="ECO:0000256" key="4">
    <source>
        <dbReference type="ARBA" id="ARBA00022741"/>
    </source>
</evidence>
<keyword evidence="4 6" id="KW-0547">Nucleotide-binding</keyword>
<dbReference type="InterPro" id="IPR012699">
    <property type="entry name" value="PhnN"/>
</dbReference>
<dbReference type="InterPro" id="IPR008144">
    <property type="entry name" value="Guanylate_kin-like_dom"/>
</dbReference>
<dbReference type="InterPro" id="IPR027417">
    <property type="entry name" value="P-loop_NTPase"/>
</dbReference>
<comment type="pathway">
    <text evidence="2 6">Metabolic intermediate biosynthesis; 5-phospho-alpha-D-ribose 1-diphosphate biosynthesis; 5-phospho-alpha-D-ribose 1-diphosphate from D-ribose 5-phosphate (route II): step 3/3.</text>
</comment>
<evidence type="ECO:0000256" key="2">
    <source>
        <dbReference type="ARBA" id="ARBA00005069"/>
    </source>
</evidence>
<evidence type="ECO:0000256" key="5">
    <source>
        <dbReference type="ARBA" id="ARBA00022840"/>
    </source>
</evidence>
<evidence type="ECO:0000313" key="9">
    <source>
        <dbReference type="Proteomes" id="UP000633418"/>
    </source>
</evidence>
<dbReference type="NCBIfam" id="NF007485">
    <property type="entry name" value="PRK10078.1"/>
    <property type="match status" value="1"/>
</dbReference>
<gene>
    <name evidence="6 8" type="primary">phnN</name>
    <name evidence="8" type="ORF">HU772_017405</name>
</gene>
<keyword evidence="5 6" id="KW-0067">ATP-binding</keyword>
<reference evidence="8 9" key="1">
    <citation type="journal article" date="2020" name="Microorganisms">
        <title>Reliable Identification of Environmental Pseudomonas Isolates Using the rpoD Gene.</title>
        <authorList>
            <consortium name="The Broad Institute Genome Sequencing Platform"/>
            <person name="Girard L."/>
            <person name="Lood C."/>
            <person name="Rokni-Zadeh H."/>
            <person name="van Noort V."/>
            <person name="Lavigne R."/>
            <person name="De Mot R."/>
        </authorList>
    </citation>
    <scope>NUCLEOTIDE SEQUENCE [LARGE SCALE GENOMIC DNA]</scope>
    <source>
        <strain evidence="8 9">RW9S1A</strain>
    </source>
</reference>
<protein>
    <recommendedName>
        <fullName evidence="6">Ribose 1,5-bisphosphate phosphokinase PhnN</fullName>
        <ecNumber evidence="6">2.7.4.23</ecNumber>
    </recommendedName>
    <alternativeName>
        <fullName evidence="6">Ribose 1,5-bisphosphokinase</fullName>
    </alternativeName>
</protein>
<evidence type="ECO:0000256" key="1">
    <source>
        <dbReference type="ARBA" id="ARBA00000373"/>
    </source>
</evidence>
<dbReference type="SMART" id="SM00072">
    <property type="entry name" value="GuKc"/>
    <property type="match status" value="1"/>
</dbReference>
<evidence type="ECO:0000259" key="7">
    <source>
        <dbReference type="PROSITE" id="PS50052"/>
    </source>
</evidence>
<comment type="catalytic activity">
    <reaction evidence="1 6">
        <text>alpha-D-ribose 1,5-bisphosphate + ATP = 5-phospho-alpha-D-ribose 1-diphosphate + ADP</text>
        <dbReference type="Rhea" id="RHEA:20109"/>
        <dbReference type="ChEBI" id="CHEBI:30616"/>
        <dbReference type="ChEBI" id="CHEBI:58017"/>
        <dbReference type="ChEBI" id="CHEBI:68688"/>
        <dbReference type="ChEBI" id="CHEBI:456216"/>
        <dbReference type="EC" id="2.7.4.23"/>
    </reaction>
</comment>
<comment type="function">
    <text evidence="6">Catalyzes the phosphorylation of ribose 1,5-bisphosphate to 5-phospho-D-ribosyl alpha-1-diphosphate (PRPP).</text>
</comment>
<dbReference type="Gene3D" id="3.40.50.300">
    <property type="entry name" value="P-loop containing nucleotide triphosphate hydrolases"/>
    <property type="match status" value="1"/>
</dbReference>
<dbReference type="EMBL" id="CP077095">
    <property type="protein sequence ID" value="QXI37113.1"/>
    <property type="molecule type" value="Genomic_DNA"/>
</dbReference>
<sequence>MQYDASNGAISRARVIFLIGPSGSGKDSLIDAAREALRARGVEVARRVITRSAEAKGEDAHGVSEAQFQAMRDEGAFALDWQANGLRYGIPIQIDRWLAAGRSVLVNGSRGHLAIARRRYPDLLAVGLVVSPDALRARLLARGRESLEAIEQRLARNASLQAYDAEVQVLDNSTSLANACRALLRLLEEQGVGRSSVQKSPTCKLPD</sequence>